<dbReference type="EMBL" id="CP076724">
    <property type="protein sequence ID" value="QWV97209.1"/>
    <property type="molecule type" value="Genomic_DNA"/>
</dbReference>
<evidence type="ECO:0000313" key="3">
    <source>
        <dbReference type="Proteomes" id="UP000683493"/>
    </source>
</evidence>
<proteinExistence type="predicted"/>
<dbReference type="Proteomes" id="UP000683493">
    <property type="component" value="Chromosome"/>
</dbReference>
<organism evidence="2 3">
    <name type="scientific">Geomonas diazotrophica</name>
    <dbReference type="NCBI Taxonomy" id="2843197"/>
    <lineage>
        <taxon>Bacteria</taxon>
        <taxon>Pseudomonadati</taxon>
        <taxon>Thermodesulfobacteriota</taxon>
        <taxon>Desulfuromonadia</taxon>
        <taxon>Geobacterales</taxon>
        <taxon>Geobacteraceae</taxon>
        <taxon>Geomonas</taxon>
    </lineage>
</organism>
<name>A0ABX8JKQ4_9BACT</name>
<sequence length="157" mass="18062">MSFLPKLLVFILLLCWFDSVNADLDYHKEITGRWVKKGADPSDCGCGDCIDIQFGDKAQPFCVESNQIYLKVSYKLDYKLRKVYLLFDDVLEVGTGGGALPWERFDKKKPLAELDVSEVQKGRISMKWFGFRGKDYSSQHYRFGSNYAGIYERPSTE</sequence>
<keyword evidence="3" id="KW-1185">Reference proteome</keyword>
<feature type="signal peptide" evidence="1">
    <location>
        <begin position="1"/>
        <end position="22"/>
    </location>
</feature>
<keyword evidence="1" id="KW-0732">Signal</keyword>
<gene>
    <name evidence="2" type="ORF">KP005_17990</name>
</gene>
<reference evidence="2 3" key="1">
    <citation type="submission" date="2021-06" db="EMBL/GenBank/DDBJ databases">
        <title>Gemonas diversity in paddy soil.</title>
        <authorList>
            <person name="Liu G."/>
        </authorList>
    </citation>
    <scope>NUCLEOTIDE SEQUENCE [LARGE SCALE GENOMIC DNA]</scope>
    <source>
        <strain evidence="2 3">RG29</strain>
    </source>
</reference>
<accession>A0ABX8JKQ4</accession>
<evidence type="ECO:0000313" key="2">
    <source>
        <dbReference type="EMBL" id="QWV97209.1"/>
    </source>
</evidence>
<evidence type="ECO:0000256" key="1">
    <source>
        <dbReference type="SAM" id="SignalP"/>
    </source>
</evidence>
<feature type="chain" id="PRO_5046838239" evidence="1">
    <location>
        <begin position="23"/>
        <end position="157"/>
    </location>
</feature>
<protein>
    <submittedName>
        <fullName evidence="2">Uncharacterized protein</fullName>
    </submittedName>
</protein>